<dbReference type="SUPFAM" id="SSF48008">
    <property type="entry name" value="GntR ligand-binding domain-like"/>
    <property type="match status" value="1"/>
</dbReference>
<dbReference type="InterPro" id="IPR036390">
    <property type="entry name" value="WH_DNA-bd_sf"/>
</dbReference>
<dbReference type="SMART" id="SM00345">
    <property type="entry name" value="HTH_GNTR"/>
    <property type="match status" value="1"/>
</dbReference>
<protein>
    <submittedName>
        <fullName evidence="5">GntR family transcriptional regulator</fullName>
    </submittedName>
</protein>
<dbReference type="GO" id="GO:0003677">
    <property type="term" value="F:DNA binding"/>
    <property type="evidence" value="ECO:0007669"/>
    <property type="project" value="UniProtKB-KW"/>
</dbReference>
<dbReference type="SUPFAM" id="SSF46785">
    <property type="entry name" value="Winged helix' DNA-binding domain"/>
    <property type="match status" value="1"/>
</dbReference>
<dbReference type="EMBL" id="JANFPI010000002">
    <property type="protein sequence ID" value="MCX8997098.1"/>
    <property type="molecule type" value="Genomic_DNA"/>
</dbReference>
<keyword evidence="6" id="KW-1185">Reference proteome</keyword>
<gene>
    <name evidence="5" type="ORF">NOF55_08260</name>
</gene>
<comment type="caution">
    <text evidence="5">The sequence shown here is derived from an EMBL/GenBank/DDBJ whole genome shotgun (WGS) entry which is preliminary data.</text>
</comment>
<evidence type="ECO:0000256" key="1">
    <source>
        <dbReference type="ARBA" id="ARBA00023015"/>
    </source>
</evidence>
<keyword evidence="3" id="KW-0804">Transcription</keyword>
<organism evidence="5 6">
    <name type="scientific">Ectorhizobium quercum</name>
    <dbReference type="NCBI Taxonomy" id="2965071"/>
    <lineage>
        <taxon>Bacteria</taxon>
        <taxon>Pseudomonadati</taxon>
        <taxon>Pseudomonadota</taxon>
        <taxon>Alphaproteobacteria</taxon>
        <taxon>Hyphomicrobiales</taxon>
        <taxon>Rhizobiaceae</taxon>
        <taxon>Ectorhizobium</taxon>
    </lineage>
</organism>
<dbReference type="InterPro" id="IPR000524">
    <property type="entry name" value="Tscrpt_reg_HTH_GntR"/>
</dbReference>
<proteinExistence type="predicted"/>
<dbReference type="InterPro" id="IPR008920">
    <property type="entry name" value="TF_FadR/GntR_C"/>
</dbReference>
<dbReference type="Pfam" id="PF07729">
    <property type="entry name" value="FCD"/>
    <property type="match status" value="1"/>
</dbReference>
<dbReference type="PROSITE" id="PS50949">
    <property type="entry name" value="HTH_GNTR"/>
    <property type="match status" value="1"/>
</dbReference>
<name>A0AAE3MXM5_9HYPH</name>
<accession>A0AAE3MXM5</accession>
<dbReference type="SMART" id="SM00895">
    <property type="entry name" value="FCD"/>
    <property type="match status" value="1"/>
</dbReference>
<dbReference type="PANTHER" id="PTHR43537:SF39">
    <property type="entry name" value="HTH-TYPE TRANSCRIPTIONAL REGULATOR MCBR"/>
    <property type="match status" value="1"/>
</dbReference>
<dbReference type="GO" id="GO:0003700">
    <property type="term" value="F:DNA-binding transcription factor activity"/>
    <property type="evidence" value="ECO:0007669"/>
    <property type="project" value="InterPro"/>
</dbReference>
<dbReference type="Gene3D" id="1.20.120.530">
    <property type="entry name" value="GntR ligand-binding domain-like"/>
    <property type="match status" value="1"/>
</dbReference>
<dbReference type="InterPro" id="IPR011711">
    <property type="entry name" value="GntR_C"/>
</dbReference>
<keyword evidence="2" id="KW-0238">DNA-binding</keyword>
<dbReference type="RefSeq" id="WP_306410867.1">
    <property type="nucleotide sequence ID" value="NZ_JANFPI010000002.1"/>
</dbReference>
<keyword evidence="1" id="KW-0805">Transcription regulation</keyword>
<dbReference type="Gene3D" id="1.10.10.10">
    <property type="entry name" value="Winged helix-like DNA-binding domain superfamily/Winged helix DNA-binding domain"/>
    <property type="match status" value="1"/>
</dbReference>
<evidence type="ECO:0000256" key="2">
    <source>
        <dbReference type="ARBA" id="ARBA00023125"/>
    </source>
</evidence>
<feature type="domain" description="HTH gntR-type" evidence="4">
    <location>
        <begin position="10"/>
        <end position="77"/>
    </location>
</feature>
<dbReference type="Pfam" id="PF00392">
    <property type="entry name" value="GntR"/>
    <property type="match status" value="1"/>
</dbReference>
<dbReference type="PANTHER" id="PTHR43537">
    <property type="entry name" value="TRANSCRIPTIONAL REGULATOR, GNTR FAMILY"/>
    <property type="match status" value="1"/>
</dbReference>
<evidence type="ECO:0000256" key="3">
    <source>
        <dbReference type="ARBA" id="ARBA00023163"/>
    </source>
</evidence>
<dbReference type="InterPro" id="IPR036388">
    <property type="entry name" value="WH-like_DNA-bd_sf"/>
</dbReference>
<dbReference type="AlphaFoldDB" id="A0AAE3MXM5"/>
<dbReference type="Proteomes" id="UP001208771">
    <property type="component" value="Unassembled WGS sequence"/>
</dbReference>
<evidence type="ECO:0000259" key="4">
    <source>
        <dbReference type="PROSITE" id="PS50949"/>
    </source>
</evidence>
<evidence type="ECO:0000313" key="5">
    <source>
        <dbReference type="EMBL" id="MCX8997098.1"/>
    </source>
</evidence>
<sequence>MAGLQQIEKENLSEKVYHTIRSALIDGQYQPGDRLRIAALAEQLGTSITPVREAIFRLVSEQALEMKAATAIYVPRIDARQLKEIQLIRSHLEGEAAAHAAARVTDEQMAEAEAIQTAFIEAAHHDSRLASIRNRDFHFFLLRTSGLPLVEAIVENLWTKMGPLLLVFNSLLPRREITGGDHKHFAVLDALRRRDPEAARRAIQADIEWGHILVEWLEKKA</sequence>
<reference evidence="5" key="1">
    <citation type="submission" date="2022-07" db="EMBL/GenBank/DDBJ databases">
        <title>Ectorhizobium quercum gen.nov., sp. nov.</title>
        <authorList>
            <person name="Ma T."/>
            <person name="Li Y."/>
        </authorList>
    </citation>
    <scope>NUCLEOTIDE SEQUENCE</scope>
    <source>
        <strain evidence="5">BDR2-2</strain>
    </source>
</reference>
<evidence type="ECO:0000313" key="6">
    <source>
        <dbReference type="Proteomes" id="UP001208771"/>
    </source>
</evidence>